<keyword evidence="11" id="KW-0472">Membrane</keyword>
<dbReference type="GeneID" id="97140176"/>
<comment type="subcellular location">
    <subcellularLocation>
        <location evidence="1">Endoplasmic reticulum membrane</location>
        <topology evidence="1">Single-pass membrane protein</topology>
    </subcellularLocation>
</comment>
<dbReference type="RefSeq" id="WP_220559291.1">
    <property type="nucleotide sequence ID" value="NZ_CP080764.1"/>
</dbReference>
<evidence type="ECO:0000256" key="6">
    <source>
        <dbReference type="ARBA" id="ARBA00022679"/>
    </source>
</evidence>
<comment type="similarity">
    <text evidence="3">Belongs to the glycosyltransferase 2 family.</text>
</comment>
<sequence length="256" mass="29187">MPRKRTCSEMELSLVIPAYNEEKRIKHTLEAVMPFMDNHFASYEVLVVDDGSTDGTVAVVEALGHPCLQVVSLKKNMGKGMALKHGMLLAKGKYIFFMDADLPYPLESITKALHVFYAKKADLVIGGRDLYQEQSDVPYPLSRKIASAVFSRFINAVLHLDIPDTQCGFKGFTKAATRVIFPQLTIQGFGFDFEMLFLARKYGYHIERIPVNLRHSVDSKVHIIRDSWKMFRDALQVRTNDWNGVYNKLKEVRHEG</sequence>
<evidence type="ECO:0000256" key="1">
    <source>
        <dbReference type="ARBA" id="ARBA00004389"/>
    </source>
</evidence>
<reference evidence="14 15" key="1">
    <citation type="submission" date="2021-08" db="EMBL/GenBank/DDBJ databases">
        <title>Complete genome sequence of the strain Aneurinibacillus thermoaerophilus CCM 8960.</title>
        <authorList>
            <person name="Musilova J."/>
            <person name="Kourilova X."/>
            <person name="Pernicova I."/>
            <person name="Bezdicek M."/>
            <person name="Lengerova M."/>
            <person name="Obruca S."/>
            <person name="Sedlar K."/>
        </authorList>
    </citation>
    <scope>NUCLEOTIDE SEQUENCE [LARGE SCALE GENOMIC DNA]</scope>
    <source>
        <strain evidence="14 15">CCM 8960</strain>
    </source>
</reference>
<evidence type="ECO:0000256" key="10">
    <source>
        <dbReference type="ARBA" id="ARBA00022989"/>
    </source>
</evidence>
<comment type="catalytic activity">
    <reaction evidence="12">
        <text>a di-trans,poly-cis-dolichyl phosphate + UDP-alpha-D-glucose = a di-trans,poly-cis-dolichyl beta-D-glucosyl phosphate + UDP</text>
        <dbReference type="Rhea" id="RHEA:15401"/>
        <dbReference type="Rhea" id="RHEA-COMP:19498"/>
        <dbReference type="Rhea" id="RHEA-COMP:19502"/>
        <dbReference type="ChEBI" id="CHEBI:57525"/>
        <dbReference type="ChEBI" id="CHEBI:57683"/>
        <dbReference type="ChEBI" id="CHEBI:58223"/>
        <dbReference type="ChEBI" id="CHEBI:58885"/>
        <dbReference type="EC" id="2.4.1.117"/>
    </reaction>
    <physiologicalReaction direction="left-to-right" evidence="12">
        <dbReference type="Rhea" id="RHEA:15402"/>
    </physiologicalReaction>
</comment>
<dbReference type="PANTHER" id="PTHR10859">
    <property type="entry name" value="GLYCOSYL TRANSFERASE"/>
    <property type="match status" value="1"/>
</dbReference>
<evidence type="ECO:0000256" key="5">
    <source>
        <dbReference type="ARBA" id="ARBA00022676"/>
    </source>
</evidence>
<dbReference type="Pfam" id="PF00535">
    <property type="entry name" value="Glycos_transf_2"/>
    <property type="match status" value="1"/>
</dbReference>
<comment type="pathway">
    <text evidence="2">Protein modification; protein glycosylation.</text>
</comment>
<dbReference type="Proteomes" id="UP000826616">
    <property type="component" value="Chromosome"/>
</dbReference>
<evidence type="ECO:0000259" key="13">
    <source>
        <dbReference type="Pfam" id="PF00535"/>
    </source>
</evidence>
<evidence type="ECO:0000256" key="3">
    <source>
        <dbReference type="ARBA" id="ARBA00006739"/>
    </source>
</evidence>
<dbReference type="EC" id="2.4.1.117" evidence="4"/>
<keyword evidence="7" id="KW-0812">Transmembrane</keyword>
<evidence type="ECO:0000256" key="11">
    <source>
        <dbReference type="ARBA" id="ARBA00023136"/>
    </source>
</evidence>
<keyword evidence="10" id="KW-1133">Transmembrane helix</keyword>
<dbReference type="EMBL" id="CP080764">
    <property type="protein sequence ID" value="QYY43151.1"/>
    <property type="molecule type" value="Genomic_DNA"/>
</dbReference>
<dbReference type="CDD" id="cd04188">
    <property type="entry name" value="DPG_synthase"/>
    <property type="match status" value="1"/>
</dbReference>
<keyword evidence="9" id="KW-0735">Signal-anchor</keyword>
<dbReference type="SUPFAM" id="SSF53448">
    <property type="entry name" value="Nucleotide-diphospho-sugar transferases"/>
    <property type="match status" value="1"/>
</dbReference>
<feature type="domain" description="Glycosyltransferase 2-like" evidence="13">
    <location>
        <begin position="13"/>
        <end position="179"/>
    </location>
</feature>
<dbReference type="InterPro" id="IPR029044">
    <property type="entry name" value="Nucleotide-diphossugar_trans"/>
</dbReference>
<name>A0ABX8YCG2_ANETH</name>
<evidence type="ECO:0000256" key="12">
    <source>
        <dbReference type="ARBA" id="ARBA00045097"/>
    </source>
</evidence>
<keyword evidence="5" id="KW-0328">Glycosyltransferase</keyword>
<evidence type="ECO:0000313" key="14">
    <source>
        <dbReference type="EMBL" id="QYY43151.1"/>
    </source>
</evidence>
<evidence type="ECO:0000256" key="8">
    <source>
        <dbReference type="ARBA" id="ARBA00022824"/>
    </source>
</evidence>
<proteinExistence type="inferred from homology"/>
<keyword evidence="8" id="KW-0256">Endoplasmic reticulum</keyword>
<gene>
    <name evidence="14" type="ORF">K3F53_02230</name>
</gene>
<evidence type="ECO:0000256" key="7">
    <source>
        <dbReference type="ARBA" id="ARBA00022692"/>
    </source>
</evidence>
<accession>A0ABX8YCG2</accession>
<evidence type="ECO:0000256" key="9">
    <source>
        <dbReference type="ARBA" id="ARBA00022968"/>
    </source>
</evidence>
<protein>
    <recommendedName>
        <fullName evidence="4">dolichyl-phosphate beta-glucosyltransferase</fullName>
        <ecNumber evidence="4">2.4.1.117</ecNumber>
    </recommendedName>
</protein>
<evidence type="ECO:0000256" key="2">
    <source>
        <dbReference type="ARBA" id="ARBA00004922"/>
    </source>
</evidence>
<dbReference type="PANTHER" id="PTHR10859:SF91">
    <property type="entry name" value="DOLICHYL-PHOSPHATE BETA-GLUCOSYLTRANSFERASE"/>
    <property type="match status" value="1"/>
</dbReference>
<dbReference type="InterPro" id="IPR035518">
    <property type="entry name" value="DPG_synthase"/>
</dbReference>
<evidence type="ECO:0000313" key="15">
    <source>
        <dbReference type="Proteomes" id="UP000826616"/>
    </source>
</evidence>
<keyword evidence="6" id="KW-0808">Transferase</keyword>
<dbReference type="Gene3D" id="3.90.550.10">
    <property type="entry name" value="Spore Coat Polysaccharide Biosynthesis Protein SpsA, Chain A"/>
    <property type="match status" value="1"/>
</dbReference>
<organism evidence="14 15">
    <name type="scientific">Aneurinibacillus thermoaerophilus</name>
    <dbReference type="NCBI Taxonomy" id="143495"/>
    <lineage>
        <taxon>Bacteria</taxon>
        <taxon>Bacillati</taxon>
        <taxon>Bacillota</taxon>
        <taxon>Bacilli</taxon>
        <taxon>Bacillales</taxon>
        <taxon>Paenibacillaceae</taxon>
        <taxon>Aneurinibacillus group</taxon>
        <taxon>Aneurinibacillus</taxon>
    </lineage>
</organism>
<dbReference type="InterPro" id="IPR001173">
    <property type="entry name" value="Glyco_trans_2-like"/>
</dbReference>
<evidence type="ECO:0000256" key="4">
    <source>
        <dbReference type="ARBA" id="ARBA00012583"/>
    </source>
</evidence>
<keyword evidence="15" id="KW-1185">Reference proteome</keyword>